<gene>
    <name evidence="5" type="ORF">L1049_008871</name>
</gene>
<evidence type="ECO:0000256" key="1">
    <source>
        <dbReference type="ARBA" id="ARBA00005771"/>
    </source>
</evidence>
<evidence type="ECO:0000313" key="5">
    <source>
        <dbReference type="EMBL" id="KAK9290697.1"/>
    </source>
</evidence>
<evidence type="ECO:0000256" key="2">
    <source>
        <dbReference type="ARBA" id="ARBA00022679"/>
    </source>
</evidence>
<dbReference type="InterPro" id="IPR000863">
    <property type="entry name" value="Sulfotransferase_dom"/>
</dbReference>
<dbReference type="Proteomes" id="UP001415857">
    <property type="component" value="Unassembled WGS sequence"/>
</dbReference>
<dbReference type="Pfam" id="PF00685">
    <property type="entry name" value="Sulfotransfer_1"/>
    <property type="match status" value="1"/>
</dbReference>
<comment type="caution">
    <text evidence="5">The sequence shown here is derived from an EMBL/GenBank/DDBJ whole genome shotgun (WGS) entry which is preliminary data.</text>
</comment>
<keyword evidence="6" id="KW-1185">Reference proteome</keyword>
<organism evidence="5 6">
    <name type="scientific">Liquidambar formosana</name>
    <name type="common">Formosan gum</name>
    <dbReference type="NCBI Taxonomy" id="63359"/>
    <lineage>
        <taxon>Eukaryota</taxon>
        <taxon>Viridiplantae</taxon>
        <taxon>Streptophyta</taxon>
        <taxon>Embryophyta</taxon>
        <taxon>Tracheophyta</taxon>
        <taxon>Spermatophyta</taxon>
        <taxon>Magnoliopsida</taxon>
        <taxon>eudicotyledons</taxon>
        <taxon>Gunneridae</taxon>
        <taxon>Pentapetalae</taxon>
        <taxon>Saxifragales</taxon>
        <taxon>Altingiaceae</taxon>
        <taxon>Liquidambar</taxon>
    </lineage>
</organism>
<evidence type="ECO:0000259" key="4">
    <source>
        <dbReference type="Pfam" id="PF00685"/>
    </source>
</evidence>
<comment type="similarity">
    <text evidence="1 3">Belongs to the sulfotransferase 1 family.</text>
</comment>
<feature type="domain" description="Sulfotransferase" evidence="4">
    <location>
        <begin position="70"/>
        <end position="326"/>
    </location>
</feature>
<sequence length="334" mass="38130">MEKADFFKSSFSIGEEEKGDEFQELLLALPQQRNRNGSTSLYLYQGFWCPSEATLKAIISFQRHFQAQETDLILASSPKSGTTWLKALAFMIVNRARCALNESPLLTTSPQELVPTIEFDLYMRSQCPNLEDLPCPRILSTHIPFASLPGSIKDSKCRIVYVCRNPFDQFVSYWHFLLHLPHENVEPLSLDESFELFCKGVHAFGPFWDHVSGFWKASLERPDKVLFFKYEDMKADIIFHIKRLAEFLGLPFSEEEGKKGVIEEISRLCSFETLKDLEVNKYGKQVYGTPNSAFFRKGKVGDWANHLTPAMAECLKKLIEGKFGASGLTFEMSC</sequence>
<keyword evidence="2 3" id="KW-0808">Transferase</keyword>
<dbReference type="AlphaFoldDB" id="A0AAP0S4Y6"/>
<reference evidence="5 6" key="1">
    <citation type="journal article" date="2024" name="Plant J.">
        <title>Genome sequences and population genomics reveal climatic adaptation and genomic divergence between two closely related sweetgum species.</title>
        <authorList>
            <person name="Xu W.Q."/>
            <person name="Ren C.Q."/>
            <person name="Zhang X.Y."/>
            <person name="Comes H.P."/>
            <person name="Liu X.H."/>
            <person name="Li Y.G."/>
            <person name="Kettle C.J."/>
            <person name="Jalonen R."/>
            <person name="Gaisberger H."/>
            <person name="Ma Y.Z."/>
            <person name="Qiu Y.X."/>
        </authorList>
    </citation>
    <scope>NUCLEOTIDE SEQUENCE [LARGE SCALE GENOMIC DNA]</scope>
    <source>
        <strain evidence="5">Hangzhou</strain>
    </source>
</reference>
<dbReference type="Gene3D" id="3.40.50.300">
    <property type="entry name" value="P-loop containing nucleotide triphosphate hydrolases"/>
    <property type="match status" value="1"/>
</dbReference>
<evidence type="ECO:0000256" key="3">
    <source>
        <dbReference type="RuleBase" id="RU361155"/>
    </source>
</evidence>
<dbReference type="InterPro" id="IPR027417">
    <property type="entry name" value="P-loop_NTPase"/>
</dbReference>
<evidence type="ECO:0000313" key="6">
    <source>
        <dbReference type="Proteomes" id="UP001415857"/>
    </source>
</evidence>
<name>A0AAP0S4Y6_LIQFO</name>
<protein>
    <recommendedName>
        <fullName evidence="3">Sulfotransferase</fullName>
        <ecNumber evidence="3">2.8.2.-</ecNumber>
    </recommendedName>
</protein>
<dbReference type="PANTHER" id="PTHR11783">
    <property type="entry name" value="SULFOTRANSFERASE SULT"/>
    <property type="match status" value="1"/>
</dbReference>
<dbReference type="EC" id="2.8.2.-" evidence="3"/>
<dbReference type="GO" id="GO:0008146">
    <property type="term" value="F:sulfotransferase activity"/>
    <property type="evidence" value="ECO:0007669"/>
    <property type="project" value="InterPro"/>
</dbReference>
<dbReference type="SUPFAM" id="SSF52540">
    <property type="entry name" value="P-loop containing nucleoside triphosphate hydrolases"/>
    <property type="match status" value="1"/>
</dbReference>
<accession>A0AAP0S4Y6</accession>
<dbReference type="EMBL" id="JBBPBK010000002">
    <property type="protein sequence ID" value="KAK9290697.1"/>
    <property type="molecule type" value="Genomic_DNA"/>
</dbReference>
<proteinExistence type="inferred from homology"/>